<dbReference type="GO" id="GO:0016020">
    <property type="term" value="C:membrane"/>
    <property type="evidence" value="ECO:0007669"/>
    <property type="project" value="InterPro"/>
</dbReference>
<keyword evidence="1" id="KW-1133">Transmembrane helix</keyword>
<keyword evidence="1" id="KW-0812">Transmembrane</keyword>
<dbReference type="InterPro" id="IPR004891">
    <property type="entry name" value="Mercury-R_MerC"/>
</dbReference>
<evidence type="ECO:0000256" key="1">
    <source>
        <dbReference type="SAM" id="Phobius"/>
    </source>
</evidence>
<feature type="transmembrane region" description="Helical" evidence="1">
    <location>
        <begin position="72"/>
        <end position="91"/>
    </location>
</feature>
<feature type="transmembrane region" description="Helical" evidence="1">
    <location>
        <begin position="12"/>
        <end position="38"/>
    </location>
</feature>
<dbReference type="EMBL" id="FQVQ01000014">
    <property type="protein sequence ID" value="SHF63862.1"/>
    <property type="molecule type" value="Genomic_DNA"/>
</dbReference>
<dbReference type="OrthoDB" id="332228at2"/>
<dbReference type="AlphaFoldDB" id="A0A1M5DAY4"/>
<organism evidence="2 3">
    <name type="scientific">Flavobacterium fontis</name>
    <dbReference type="NCBI Taxonomy" id="1124188"/>
    <lineage>
        <taxon>Bacteria</taxon>
        <taxon>Pseudomonadati</taxon>
        <taxon>Bacteroidota</taxon>
        <taxon>Flavobacteriia</taxon>
        <taxon>Flavobacteriales</taxon>
        <taxon>Flavobacteriaceae</taxon>
        <taxon>Flavobacterium</taxon>
    </lineage>
</organism>
<dbReference type="GO" id="GO:0015097">
    <property type="term" value="F:mercury ion transmembrane transporter activity"/>
    <property type="evidence" value="ECO:0007669"/>
    <property type="project" value="InterPro"/>
</dbReference>
<dbReference type="Pfam" id="PF03203">
    <property type="entry name" value="MerC"/>
    <property type="match status" value="1"/>
</dbReference>
<reference evidence="2 3" key="1">
    <citation type="submission" date="2016-11" db="EMBL/GenBank/DDBJ databases">
        <authorList>
            <person name="Jaros S."/>
            <person name="Januszkiewicz K."/>
            <person name="Wedrychowicz H."/>
        </authorList>
    </citation>
    <scope>NUCLEOTIDE SEQUENCE [LARGE SCALE GENOMIC DNA]</scope>
    <source>
        <strain evidence="2 3">DSM 25660</strain>
    </source>
</reference>
<evidence type="ECO:0000313" key="2">
    <source>
        <dbReference type="EMBL" id="SHF63862.1"/>
    </source>
</evidence>
<feature type="transmembrane region" description="Helical" evidence="1">
    <location>
        <begin position="97"/>
        <end position="117"/>
    </location>
</feature>
<dbReference type="InterPro" id="IPR047677">
    <property type="entry name" value="GDCCVxC"/>
</dbReference>
<proteinExistence type="predicted"/>
<evidence type="ECO:0000313" key="3">
    <source>
        <dbReference type="Proteomes" id="UP000184147"/>
    </source>
</evidence>
<sequence length="202" mass="23023">MKLKNNIDKLGTIGMFFTALLSPCCFPLFAFVASALGLGSFELFGGWTMWIFQGMVLLSLVGFFLSYRLHRCLYPLLIAIPSTIIIFYSYYFCNNDYQSYFLYTGMFGLLIATIVNYHRNKLHYGCNTCTMYNGKSVELKSKITCPHCGHKKEEMMPTDACQFFYECENCKKIVKPKQGDCCVYCSYGTVKCPPIQSGEKCC</sequence>
<feature type="transmembrane region" description="Helical" evidence="1">
    <location>
        <begin position="44"/>
        <end position="65"/>
    </location>
</feature>
<dbReference type="STRING" id="1124188.SAMN05444377_11460"/>
<accession>A0A1M5DAY4</accession>
<gene>
    <name evidence="2" type="ORF">SAMN05444377_11460</name>
</gene>
<protein>
    <submittedName>
        <fullName evidence="2">MerC mercury resistance protein</fullName>
    </submittedName>
</protein>
<name>A0A1M5DAY4_9FLAO</name>
<keyword evidence="3" id="KW-1185">Reference proteome</keyword>
<dbReference type="Proteomes" id="UP000184147">
    <property type="component" value="Unassembled WGS sequence"/>
</dbReference>
<dbReference type="NCBIfam" id="NF041374">
    <property type="entry name" value="GDCCVxC"/>
    <property type="match status" value="1"/>
</dbReference>
<keyword evidence="1" id="KW-0472">Membrane</keyword>